<dbReference type="SUPFAM" id="SSF53850">
    <property type="entry name" value="Periplasmic binding protein-like II"/>
    <property type="match status" value="1"/>
</dbReference>
<dbReference type="GO" id="GO:0003700">
    <property type="term" value="F:DNA-binding transcription factor activity"/>
    <property type="evidence" value="ECO:0007669"/>
    <property type="project" value="InterPro"/>
</dbReference>
<dbReference type="Pfam" id="PF00126">
    <property type="entry name" value="HTH_1"/>
    <property type="match status" value="1"/>
</dbReference>
<dbReference type="InterPro" id="IPR058163">
    <property type="entry name" value="LysR-type_TF_proteobact-type"/>
</dbReference>
<dbReference type="EMBL" id="JACAQD010000013">
    <property type="protein sequence ID" value="NWC33223.1"/>
    <property type="molecule type" value="Genomic_DNA"/>
</dbReference>
<dbReference type="AlphaFoldDB" id="A0A7Y7YB92"/>
<dbReference type="Gene3D" id="3.40.190.290">
    <property type="match status" value="1"/>
</dbReference>
<dbReference type="InterPro" id="IPR000847">
    <property type="entry name" value="LysR_HTH_N"/>
</dbReference>
<dbReference type="GO" id="GO:0006351">
    <property type="term" value="P:DNA-templated transcription"/>
    <property type="evidence" value="ECO:0007669"/>
    <property type="project" value="TreeGrafter"/>
</dbReference>
<evidence type="ECO:0000256" key="4">
    <source>
        <dbReference type="ARBA" id="ARBA00023163"/>
    </source>
</evidence>
<dbReference type="GO" id="GO:0043565">
    <property type="term" value="F:sequence-specific DNA binding"/>
    <property type="evidence" value="ECO:0007669"/>
    <property type="project" value="TreeGrafter"/>
</dbReference>
<evidence type="ECO:0000256" key="2">
    <source>
        <dbReference type="ARBA" id="ARBA00023015"/>
    </source>
</evidence>
<dbReference type="CDD" id="cd08472">
    <property type="entry name" value="PBP2_CrgA_like_3"/>
    <property type="match status" value="1"/>
</dbReference>
<dbReference type="InterPro" id="IPR036390">
    <property type="entry name" value="WH_DNA-bd_sf"/>
</dbReference>
<feature type="domain" description="HTH lysR-type" evidence="5">
    <location>
        <begin position="1"/>
        <end position="59"/>
    </location>
</feature>
<evidence type="ECO:0000313" key="7">
    <source>
        <dbReference type="Proteomes" id="UP000520592"/>
    </source>
</evidence>
<dbReference type="Pfam" id="PF03466">
    <property type="entry name" value="LysR_substrate"/>
    <property type="match status" value="1"/>
</dbReference>
<evidence type="ECO:0000256" key="3">
    <source>
        <dbReference type="ARBA" id="ARBA00023125"/>
    </source>
</evidence>
<comment type="similarity">
    <text evidence="1">Belongs to the LysR transcriptional regulatory family.</text>
</comment>
<sequence>MDRFHAMRTFVRVVDSQGFSRAAQALSLPRSSVTSLVKQLEAHLGFALLQRTTRSLSLTDRGEQYYRHCVQWLAGLEAFEEQLRDTSIAPRGRVRVDMTGALAKALVWPRLKDFQQRFPDIELILSLSDKPIDMVGEGVDCVIRSGQLPDSGLIARPLGALQWITCAAATYLNQHGTPLVPEDLSQHQIINYQAALTGRPRAWQFQQEQQTRSVEFAGRLCVNDTEAYLHCALEGLGLVQLSEFLVRPYLQSGRLREVLAAFRTLPVPVSVLFAQGRNLPQATRVFIDWLEELVERNPLFLQT</sequence>
<keyword evidence="4" id="KW-0804">Transcription</keyword>
<name>A0A7Y7YB92_9PSED</name>
<organism evidence="6 7">
    <name type="scientific">Pseudomonas gingeri</name>
    <dbReference type="NCBI Taxonomy" id="117681"/>
    <lineage>
        <taxon>Bacteria</taxon>
        <taxon>Pseudomonadati</taxon>
        <taxon>Pseudomonadota</taxon>
        <taxon>Gammaproteobacteria</taxon>
        <taxon>Pseudomonadales</taxon>
        <taxon>Pseudomonadaceae</taxon>
        <taxon>Pseudomonas</taxon>
    </lineage>
</organism>
<dbReference type="PANTHER" id="PTHR30537">
    <property type="entry name" value="HTH-TYPE TRANSCRIPTIONAL REGULATOR"/>
    <property type="match status" value="1"/>
</dbReference>
<dbReference type="PANTHER" id="PTHR30537:SF72">
    <property type="entry name" value="LYSR FAMILY TRANSCRIPTIONAL REGULATOR"/>
    <property type="match status" value="1"/>
</dbReference>
<comment type="caution">
    <text evidence="6">The sequence shown here is derived from an EMBL/GenBank/DDBJ whole genome shotgun (WGS) entry which is preliminary data.</text>
</comment>
<dbReference type="InterPro" id="IPR005119">
    <property type="entry name" value="LysR_subst-bd"/>
</dbReference>
<accession>A0A7Y7YB92</accession>
<dbReference type="FunFam" id="3.40.190.290:FF:000001">
    <property type="entry name" value="Transcriptional regulator, LysR family"/>
    <property type="match status" value="1"/>
</dbReference>
<reference evidence="6 7" key="1">
    <citation type="submission" date="2020-04" db="EMBL/GenBank/DDBJ databases">
        <title>Molecular characterization of pseudomonads from Agaricus bisporus reveal novel blotch 2 pathogens in Western Europe.</title>
        <authorList>
            <person name="Taparia T."/>
            <person name="Krijger M."/>
            <person name="Haynes E."/>
            <person name="Elpinstone J.G."/>
            <person name="Noble R."/>
            <person name="Van Der Wolf J."/>
        </authorList>
    </citation>
    <scope>NUCLEOTIDE SEQUENCE [LARGE SCALE GENOMIC DNA]</scope>
    <source>
        <strain evidence="6 7">IPO3737</strain>
    </source>
</reference>
<dbReference type="Gene3D" id="1.10.10.10">
    <property type="entry name" value="Winged helix-like DNA-binding domain superfamily/Winged helix DNA-binding domain"/>
    <property type="match status" value="1"/>
</dbReference>
<gene>
    <name evidence="6" type="ORF">HX876_12540</name>
</gene>
<protein>
    <submittedName>
        <fullName evidence="6">LysR family transcriptional regulator</fullName>
    </submittedName>
</protein>
<evidence type="ECO:0000313" key="6">
    <source>
        <dbReference type="EMBL" id="NWC33223.1"/>
    </source>
</evidence>
<dbReference type="RefSeq" id="WP_177055501.1">
    <property type="nucleotide sequence ID" value="NZ_JACAPB010000002.1"/>
</dbReference>
<dbReference type="SUPFAM" id="SSF46785">
    <property type="entry name" value="Winged helix' DNA-binding domain"/>
    <property type="match status" value="1"/>
</dbReference>
<keyword evidence="3" id="KW-0238">DNA-binding</keyword>
<dbReference type="Proteomes" id="UP000520592">
    <property type="component" value="Unassembled WGS sequence"/>
</dbReference>
<keyword evidence="2" id="KW-0805">Transcription regulation</keyword>
<dbReference type="InterPro" id="IPR036388">
    <property type="entry name" value="WH-like_DNA-bd_sf"/>
</dbReference>
<dbReference type="FunFam" id="1.10.10.10:FF:000001">
    <property type="entry name" value="LysR family transcriptional regulator"/>
    <property type="match status" value="1"/>
</dbReference>
<evidence type="ECO:0000256" key="1">
    <source>
        <dbReference type="ARBA" id="ARBA00009437"/>
    </source>
</evidence>
<evidence type="ECO:0000259" key="5">
    <source>
        <dbReference type="PROSITE" id="PS50931"/>
    </source>
</evidence>
<dbReference type="PROSITE" id="PS50931">
    <property type="entry name" value="HTH_LYSR"/>
    <property type="match status" value="1"/>
</dbReference>
<proteinExistence type="inferred from homology"/>